<dbReference type="KEGG" id="talb:FTW19_23455"/>
<evidence type="ECO:0000313" key="1">
    <source>
        <dbReference type="EMBL" id="QEE30689.1"/>
    </source>
</evidence>
<dbReference type="EMBL" id="CP042806">
    <property type="protein sequence ID" value="QEE30689.1"/>
    <property type="molecule type" value="Genomic_DNA"/>
</dbReference>
<dbReference type="OrthoDB" id="332228at2"/>
<protein>
    <submittedName>
        <fullName evidence="1">Uncharacterized protein</fullName>
    </submittedName>
</protein>
<name>A0A5B9EFW8_9BACT</name>
<dbReference type="NCBIfam" id="NF041374">
    <property type="entry name" value="GDCCVxC"/>
    <property type="match status" value="1"/>
</dbReference>
<organism evidence="1 2">
    <name type="scientific">Terriglobus albidus</name>
    <dbReference type="NCBI Taxonomy" id="1592106"/>
    <lineage>
        <taxon>Bacteria</taxon>
        <taxon>Pseudomonadati</taxon>
        <taxon>Acidobacteriota</taxon>
        <taxon>Terriglobia</taxon>
        <taxon>Terriglobales</taxon>
        <taxon>Acidobacteriaceae</taxon>
        <taxon>Terriglobus</taxon>
    </lineage>
</organism>
<proteinExistence type="predicted"/>
<gene>
    <name evidence="1" type="ORF">FTW19_23455</name>
</gene>
<sequence>MTPANAILESRLTCPQCGHTTVETMPTDSCQFFHECVQCHTVLRPKAGDCCVFCSFGSVKCPPVQLQGRCCGS</sequence>
<reference evidence="1 2" key="1">
    <citation type="submission" date="2019-08" db="EMBL/GenBank/DDBJ databases">
        <title>Complete genome sequence of Terriglobus albidus strain ORNL.</title>
        <authorList>
            <person name="Podar M."/>
        </authorList>
    </citation>
    <scope>NUCLEOTIDE SEQUENCE [LARGE SCALE GENOMIC DNA]</scope>
    <source>
        <strain evidence="1 2">ORNL</strain>
    </source>
</reference>
<dbReference type="AlphaFoldDB" id="A0A5B9EFW8"/>
<dbReference type="InterPro" id="IPR047677">
    <property type="entry name" value="GDCCVxC"/>
</dbReference>
<keyword evidence="2" id="KW-1185">Reference proteome</keyword>
<evidence type="ECO:0000313" key="2">
    <source>
        <dbReference type="Proteomes" id="UP000321820"/>
    </source>
</evidence>
<dbReference type="Proteomes" id="UP000321820">
    <property type="component" value="Chromosome"/>
</dbReference>
<accession>A0A5B9EFW8</accession>